<evidence type="ECO:0000256" key="1">
    <source>
        <dbReference type="ARBA" id="ARBA00004141"/>
    </source>
</evidence>
<dbReference type="GO" id="GO:0015217">
    <property type="term" value="F:ADP transmembrane transporter activity"/>
    <property type="evidence" value="ECO:0007669"/>
    <property type="project" value="TreeGrafter"/>
</dbReference>
<dbReference type="PRINTS" id="PR00926">
    <property type="entry name" value="MITOCARRIER"/>
</dbReference>
<feature type="transmembrane region" description="Helical" evidence="10">
    <location>
        <begin position="73"/>
        <end position="97"/>
    </location>
</feature>
<name>A0A2P6NS74_9EUKA</name>
<evidence type="ECO:0000256" key="6">
    <source>
        <dbReference type="ARBA" id="ARBA00022989"/>
    </source>
</evidence>
<sequence>MIQAKGQLTPFGMAVAGAFGAMAANFLVHPLDVVKTRLQVQKEGDDNNQEQRDDVYNGTLDAFRKILRSDGPLGLYAGLVANLIGVASTNFAYFYFYTLVRTNYIKRFATITNGKPQIGTLMELFLGTLAGALGQIFTIPVSVVATRQQTATGKDKNKDLYTVAKDVVEEDGITGLWKGLKASLVLTINPAITYGLFERMKPAFLVNGTTSPSRAFLLGALSKTIATVVTYPYIMGKVRLQATRNEKEAKGIMSVLMSVLQRDGPKGLYKAQIVKAVLCQALLFVMKDLFERRTFQFFALISKMLNGREIAGVRAVA</sequence>
<evidence type="ECO:0000256" key="3">
    <source>
        <dbReference type="ARBA" id="ARBA00022448"/>
    </source>
</evidence>
<dbReference type="SUPFAM" id="SSF103506">
    <property type="entry name" value="Mitochondrial carrier"/>
    <property type="match status" value="1"/>
</dbReference>
<keyword evidence="5" id="KW-0677">Repeat</keyword>
<protein>
    <submittedName>
        <fullName evidence="11">Uncharacterized protein</fullName>
    </submittedName>
</protein>
<dbReference type="PANTHER" id="PTHR45939">
    <property type="entry name" value="PEROXISOMAL MEMBRANE PROTEIN PMP34-RELATED"/>
    <property type="match status" value="1"/>
</dbReference>
<dbReference type="PROSITE" id="PS50920">
    <property type="entry name" value="SOLCAR"/>
    <property type="match status" value="3"/>
</dbReference>
<feature type="repeat" description="Solcar" evidence="8">
    <location>
        <begin position="8"/>
        <end position="103"/>
    </location>
</feature>
<dbReference type="InterPro" id="IPR002067">
    <property type="entry name" value="MCP"/>
</dbReference>
<dbReference type="InParanoid" id="A0A2P6NS74"/>
<keyword evidence="4 8" id="KW-0812">Transmembrane</keyword>
<keyword evidence="7 8" id="KW-0472">Membrane</keyword>
<evidence type="ECO:0000256" key="9">
    <source>
        <dbReference type="RuleBase" id="RU000488"/>
    </source>
</evidence>
<dbReference type="OrthoDB" id="2019556at2759"/>
<dbReference type="STRING" id="1890364.A0A2P6NS74"/>
<dbReference type="PANTHER" id="PTHR45939:SF1">
    <property type="entry name" value="MITOCHONDRIAL THIAMINE PYROPHOSPHATE CARRIER 1-RELATED"/>
    <property type="match status" value="1"/>
</dbReference>
<keyword evidence="3 9" id="KW-0813">Transport</keyword>
<comment type="caution">
    <text evidence="11">The sequence shown here is derived from an EMBL/GenBank/DDBJ whole genome shotgun (WGS) entry which is preliminary data.</text>
</comment>
<dbReference type="InterPro" id="IPR052217">
    <property type="entry name" value="Mito/Peroxisomal_Carrier"/>
</dbReference>
<evidence type="ECO:0000256" key="8">
    <source>
        <dbReference type="PROSITE-ProRule" id="PRU00282"/>
    </source>
</evidence>
<dbReference type="InterPro" id="IPR023395">
    <property type="entry name" value="MCP_dom_sf"/>
</dbReference>
<dbReference type="Proteomes" id="UP000241769">
    <property type="component" value="Unassembled WGS sequence"/>
</dbReference>
<evidence type="ECO:0000256" key="2">
    <source>
        <dbReference type="ARBA" id="ARBA00006375"/>
    </source>
</evidence>
<dbReference type="GO" id="GO:0016020">
    <property type="term" value="C:membrane"/>
    <property type="evidence" value="ECO:0007669"/>
    <property type="project" value="UniProtKB-SubCell"/>
</dbReference>
<keyword evidence="6 10" id="KW-1133">Transmembrane helix</keyword>
<evidence type="ECO:0000256" key="7">
    <source>
        <dbReference type="ARBA" id="ARBA00023136"/>
    </source>
</evidence>
<dbReference type="Pfam" id="PF00153">
    <property type="entry name" value="Mito_carr"/>
    <property type="match status" value="3"/>
</dbReference>
<dbReference type="AlphaFoldDB" id="A0A2P6NS74"/>
<proteinExistence type="inferred from homology"/>
<evidence type="ECO:0000256" key="5">
    <source>
        <dbReference type="ARBA" id="ARBA00022737"/>
    </source>
</evidence>
<feature type="repeat" description="Solcar" evidence="8">
    <location>
        <begin position="210"/>
        <end position="296"/>
    </location>
</feature>
<comment type="similarity">
    <text evidence="2 9">Belongs to the mitochondrial carrier (TC 2.A.29) family.</text>
</comment>
<feature type="transmembrane region" description="Helical" evidence="10">
    <location>
        <begin position="118"/>
        <end position="137"/>
    </location>
</feature>
<keyword evidence="12" id="KW-1185">Reference proteome</keyword>
<evidence type="ECO:0000256" key="4">
    <source>
        <dbReference type="ARBA" id="ARBA00022692"/>
    </source>
</evidence>
<dbReference type="Gene3D" id="1.50.40.10">
    <property type="entry name" value="Mitochondrial carrier domain"/>
    <property type="match status" value="1"/>
</dbReference>
<gene>
    <name evidence="11" type="ORF">PROFUN_05030</name>
</gene>
<accession>A0A2P6NS74</accession>
<evidence type="ECO:0000313" key="11">
    <source>
        <dbReference type="EMBL" id="PRP86813.1"/>
    </source>
</evidence>
<reference evidence="11 12" key="1">
    <citation type="journal article" date="2018" name="Genome Biol. Evol.">
        <title>Multiple Roots of Fruiting Body Formation in Amoebozoa.</title>
        <authorList>
            <person name="Hillmann F."/>
            <person name="Forbes G."/>
            <person name="Novohradska S."/>
            <person name="Ferling I."/>
            <person name="Riege K."/>
            <person name="Groth M."/>
            <person name="Westermann M."/>
            <person name="Marz M."/>
            <person name="Spaller T."/>
            <person name="Winckler T."/>
            <person name="Schaap P."/>
            <person name="Glockner G."/>
        </authorList>
    </citation>
    <scope>NUCLEOTIDE SEQUENCE [LARGE SCALE GENOMIC DNA]</scope>
    <source>
        <strain evidence="11 12">Jena</strain>
    </source>
</reference>
<organism evidence="11 12">
    <name type="scientific">Planoprotostelium fungivorum</name>
    <dbReference type="NCBI Taxonomy" id="1890364"/>
    <lineage>
        <taxon>Eukaryota</taxon>
        <taxon>Amoebozoa</taxon>
        <taxon>Evosea</taxon>
        <taxon>Variosea</taxon>
        <taxon>Cavosteliida</taxon>
        <taxon>Cavosteliaceae</taxon>
        <taxon>Planoprotostelium</taxon>
    </lineage>
</organism>
<dbReference type="InterPro" id="IPR018108">
    <property type="entry name" value="MCP_transmembrane"/>
</dbReference>
<dbReference type="EMBL" id="MDYQ01000026">
    <property type="protein sequence ID" value="PRP86813.1"/>
    <property type="molecule type" value="Genomic_DNA"/>
</dbReference>
<evidence type="ECO:0000256" key="10">
    <source>
        <dbReference type="SAM" id="Phobius"/>
    </source>
</evidence>
<comment type="subcellular location">
    <subcellularLocation>
        <location evidence="1">Membrane</location>
        <topology evidence="1">Multi-pass membrane protein</topology>
    </subcellularLocation>
</comment>
<evidence type="ECO:0000313" key="12">
    <source>
        <dbReference type="Proteomes" id="UP000241769"/>
    </source>
</evidence>
<feature type="repeat" description="Solcar" evidence="8">
    <location>
        <begin position="118"/>
        <end position="203"/>
    </location>
</feature>